<dbReference type="Pfam" id="PF14759">
    <property type="entry name" value="Reductase_C"/>
    <property type="match status" value="1"/>
</dbReference>
<evidence type="ECO:0000259" key="5">
    <source>
        <dbReference type="Pfam" id="PF07992"/>
    </source>
</evidence>
<dbReference type="InterPro" id="IPR016156">
    <property type="entry name" value="FAD/NAD-linked_Rdtase_dimer_sf"/>
</dbReference>
<dbReference type="InterPro" id="IPR023753">
    <property type="entry name" value="FAD/NAD-binding_dom"/>
</dbReference>
<dbReference type="InterPro" id="IPR036188">
    <property type="entry name" value="FAD/NAD-bd_sf"/>
</dbReference>
<keyword evidence="3" id="KW-0274">FAD</keyword>
<comment type="cofactor">
    <cofactor evidence="1">
        <name>FAD</name>
        <dbReference type="ChEBI" id="CHEBI:57692"/>
    </cofactor>
</comment>
<dbReference type="GO" id="GO:0005737">
    <property type="term" value="C:cytoplasm"/>
    <property type="evidence" value="ECO:0007669"/>
    <property type="project" value="TreeGrafter"/>
</dbReference>
<keyword evidence="4" id="KW-0560">Oxidoreductase</keyword>
<dbReference type="InterPro" id="IPR028202">
    <property type="entry name" value="Reductase_C"/>
</dbReference>
<evidence type="ECO:0000256" key="4">
    <source>
        <dbReference type="ARBA" id="ARBA00023002"/>
    </source>
</evidence>
<comment type="caution">
    <text evidence="7">The sequence shown here is derived from an EMBL/GenBank/DDBJ whole genome shotgun (WGS) entry which is preliminary data.</text>
</comment>
<evidence type="ECO:0000313" key="7">
    <source>
        <dbReference type="EMBL" id="PFG47864.1"/>
    </source>
</evidence>
<protein>
    <submittedName>
        <fullName evidence="7">3-phenylpropionate/trans-cinnamate dioxygenase ferredoxin reductase subunit</fullName>
    </submittedName>
</protein>
<keyword evidence="7" id="KW-0223">Dioxygenase</keyword>
<organism evidence="7 8">
    <name type="scientific">Amycolatopsis sulphurea</name>
    <dbReference type="NCBI Taxonomy" id="76022"/>
    <lineage>
        <taxon>Bacteria</taxon>
        <taxon>Bacillati</taxon>
        <taxon>Actinomycetota</taxon>
        <taxon>Actinomycetes</taxon>
        <taxon>Pseudonocardiales</taxon>
        <taxon>Pseudonocardiaceae</taxon>
        <taxon>Amycolatopsis</taxon>
    </lineage>
</organism>
<dbReference type="AlphaFoldDB" id="A0A2A9F937"/>
<dbReference type="GO" id="GO:0051213">
    <property type="term" value="F:dioxygenase activity"/>
    <property type="evidence" value="ECO:0007669"/>
    <property type="project" value="UniProtKB-KW"/>
</dbReference>
<feature type="domain" description="FAD/NAD(P)-binding" evidence="5">
    <location>
        <begin position="5"/>
        <end position="298"/>
    </location>
</feature>
<evidence type="ECO:0000256" key="2">
    <source>
        <dbReference type="ARBA" id="ARBA00022630"/>
    </source>
</evidence>
<evidence type="ECO:0000313" key="8">
    <source>
        <dbReference type="Proteomes" id="UP000243542"/>
    </source>
</evidence>
<name>A0A2A9F937_9PSEU</name>
<dbReference type="Pfam" id="PF07992">
    <property type="entry name" value="Pyr_redox_2"/>
    <property type="match status" value="1"/>
</dbReference>
<dbReference type="PRINTS" id="PR00411">
    <property type="entry name" value="PNDRDTASEI"/>
</dbReference>
<sequence>MSTETVLVVGAGQSGFQTAASLRDKGFAGQVVLIGDEPGVPYQRPPLSKAYLEGIAGDEQLRLRPEDFFVEKDIRLVPGRVAGIDRTTARVRLVDGSELGYDHLVLATGARNRSLPVPGADLDGVLMLRTRDDADRLRASLSAARDVVVIGGGFIGLEFAAHAGRPVTVVEAQDRLLARVASPEISGFFAEHHRAAGHTVLLGTGVSALRGAGRVESVELSDGRRLPADLVVVAVGVLPETALAEQSGLDVANGVVVDEHLCTGDPKIFAIGDCASFPCVQAGAVTRLESVQNAVDQGRSVAAAITGERARYDSLPWFWTDQTGAKLQIAGILAAANRTVVTGDRAAGRFSVLSFRDDVLIAVESVNRPPDHIAARRLFAAEPRPSYADLEADSFDLKAHLKTRATVSTQG</sequence>
<accession>A0A2A9F937</accession>
<dbReference type="Gene3D" id="3.30.390.30">
    <property type="match status" value="1"/>
</dbReference>
<dbReference type="PRINTS" id="PR00368">
    <property type="entry name" value="FADPNR"/>
</dbReference>
<reference evidence="7 8" key="1">
    <citation type="submission" date="2017-10" db="EMBL/GenBank/DDBJ databases">
        <title>Sequencing the genomes of 1000 actinobacteria strains.</title>
        <authorList>
            <person name="Klenk H.-P."/>
        </authorList>
    </citation>
    <scope>NUCLEOTIDE SEQUENCE [LARGE SCALE GENOMIC DNA]</scope>
    <source>
        <strain evidence="7 8">DSM 46092</strain>
    </source>
</reference>
<dbReference type="EMBL" id="PDJK01000002">
    <property type="protein sequence ID" value="PFG47864.1"/>
    <property type="molecule type" value="Genomic_DNA"/>
</dbReference>
<dbReference type="SUPFAM" id="SSF55424">
    <property type="entry name" value="FAD/NAD-linked reductases, dimerisation (C-terminal) domain"/>
    <property type="match status" value="1"/>
</dbReference>
<feature type="domain" description="Reductase C-terminal" evidence="6">
    <location>
        <begin position="317"/>
        <end position="399"/>
    </location>
</feature>
<dbReference type="Gene3D" id="3.50.50.60">
    <property type="entry name" value="FAD/NAD(P)-binding domain"/>
    <property type="match status" value="2"/>
</dbReference>
<evidence type="ECO:0000256" key="3">
    <source>
        <dbReference type="ARBA" id="ARBA00022827"/>
    </source>
</evidence>
<keyword evidence="2" id="KW-0285">Flavoprotein</keyword>
<gene>
    <name evidence="7" type="ORF">ATK36_2920</name>
</gene>
<evidence type="ECO:0000259" key="6">
    <source>
        <dbReference type="Pfam" id="PF14759"/>
    </source>
</evidence>
<dbReference type="InterPro" id="IPR050446">
    <property type="entry name" value="FAD-oxidoreductase/Apoptosis"/>
</dbReference>
<dbReference type="PANTHER" id="PTHR43557:SF2">
    <property type="entry name" value="RIESKE DOMAIN-CONTAINING PROTEIN-RELATED"/>
    <property type="match status" value="1"/>
</dbReference>
<evidence type="ECO:0000256" key="1">
    <source>
        <dbReference type="ARBA" id="ARBA00001974"/>
    </source>
</evidence>
<dbReference type="RefSeq" id="WP_098511876.1">
    <property type="nucleotide sequence ID" value="NZ_JBIAKZ010000024.1"/>
</dbReference>
<dbReference type="SUPFAM" id="SSF51905">
    <property type="entry name" value="FAD/NAD(P)-binding domain"/>
    <property type="match status" value="1"/>
</dbReference>
<dbReference type="PANTHER" id="PTHR43557">
    <property type="entry name" value="APOPTOSIS-INDUCING FACTOR 1"/>
    <property type="match status" value="1"/>
</dbReference>
<dbReference type="Proteomes" id="UP000243542">
    <property type="component" value="Unassembled WGS sequence"/>
</dbReference>
<proteinExistence type="predicted"/>
<keyword evidence="8" id="KW-1185">Reference proteome</keyword>
<dbReference type="GO" id="GO:0016651">
    <property type="term" value="F:oxidoreductase activity, acting on NAD(P)H"/>
    <property type="evidence" value="ECO:0007669"/>
    <property type="project" value="TreeGrafter"/>
</dbReference>